<keyword evidence="2" id="KW-1185">Reference proteome</keyword>
<accession>A0A941IEE8</accession>
<dbReference type="Proteomes" id="UP000678545">
    <property type="component" value="Unassembled WGS sequence"/>
</dbReference>
<sequence>MVSTSTRRQQKNFDPRALRGIPGQIYALRNSGLKEGLLHIGVSRRSGWAKALELNRDKSNLIPGAYECVFEMQAQDSGTALEAIFSILAHTRPERSTQDFFEIDLASAEHIIRRTIQETDRHFRARFEHDIELRVYRELETAVASEALMQTSAQGLQSDVTVRESIFKKAKSWFS</sequence>
<proteinExistence type="predicted"/>
<dbReference type="RefSeq" id="WP_212676126.1">
    <property type="nucleotide sequence ID" value="NZ_JAGSPJ010000005.1"/>
</dbReference>
<organism evidence="1 2">
    <name type="scientific">Undibacterium fentianense</name>
    <dbReference type="NCBI Taxonomy" id="2828728"/>
    <lineage>
        <taxon>Bacteria</taxon>
        <taxon>Pseudomonadati</taxon>
        <taxon>Pseudomonadota</taxon>
        <taxon>Betaproteobacteria</taxon>
        <taxon>Burkholderiales</taxon>
        <taxon>Oxalobacteraceae</taxon>
        <taxon>Undibacterium</taxon>
    </lineage>
</organism>
<dbReference type="AlphaFoldDB" id="A0A941IEE8"/>
<reference evidence="1" key="1">
    <citation type="submission" date="2021-04" db="EMBL/GenBank/DDBJ databases">
        <title>novel species isolated from subtropical streams in China.</title>
        <authorList>
            <person name="Lu H."/>
        </authorList>
    </citation>
    <scope>NUCLEOTIDE SEQUENCE</scope>
    <source>
        <strain evidence="1">FT137W</strain>
    </source>
</reference>
<gene>
    <name evidence="1" type="ORF">KDM90_13495</name>
</gene>
<protein>
    <recommendedName>
        <fullName evidence="3">GIY-YIG nuclease family protein</fullName>
    </recommendedName>
</protein>
<evidence type="ECO:0000313" key="1">
    <source>
        <dbReference type="EMBL" id="MBR7801018.1"/>
    </source>
</evidence>
<comment type="caution">
    <text evidence="1">The sequence shown here is derived from an EMBL/GenBank/DDBJ whole genome shotgun (WGS) entry which is preliminary data.</text>
</comment>
<dbReference type="EMBL" id="JAGSPJ010000005">
    <property type="protein sequence ID" value="MBR7801018.1"/>
    <property type="molecule type" value="Genomic_DNA"/>
</dbReference>
<evidence type="ECO:0000313" key="2">
    <source>
        <dbReference type="Proteomes" id="UP000678545"/>
    </source>
</evidence>
<evidence type="ECO:0008006" key="3">
    <source>
        <dbReference type="Google" id="ProtNLM"/>
    </source>
</evidence>
<name>A0A941IEE8_9BURK</name>